<dbReference type="PANTHER" id="PTHR43479:SF11">
    <property type="entry name" value="ACREF_ENVCD OPERON REPRESSOR-RELATED"/>
    <property type="match status" value="1"/>
</dbReference>
<accession>W6RYW7</accession>
<keyword evidence="3" id="KW-0804">Transcription</keyword>
<dbReference type="Proteomes" id="UP000019426">
    <property type="component" value="Chromosome M2/40_rep1"/>
</dbReference>
<evidence type="ECO:0000259" key="5">
    <source>
        <dbReference type="PROSITE" id="PS50977"/>
    </source>
</evidence>
<keyword evidence="1" id="KW-0805">Transcription regulation</keyword>
<dbReference type="PANTHER" id="PTHR43479">
    <property type="entry name" value="ACREF/ENVCD OPERON REPRESSOR-RELATED"/>
    <property type="match status" value="1"/>
</dbReference>
<dbReference type="Pfam" id="PF00440">
    <property type="entry name" value="TetR_N"/>
    <property type="match status" value="1"/>
</dbReference>
<dbReference type="InterPro" id="IPR001647">
    <property type="entry name" value="HTH_TetR"/>
</dbReference>
<dbReference type="eggNOG" id="COG1309">
    <property type="taxonomic scope" value="Bacteria"/>
</dbReference>
<dbReference type="InterPro" id="IPR036271">
    <property type="entry name" value="Tet_transcr_reg_TetR-rel_C_sf"/>
</dbReference>
<dbReference type="PROSITE" id="PS01081">
    <property type="entry name" value="HTH_TETR_1"/>
    <property type="match status" value="1"/>
</dbReference>
<dbReference type="FunFam" id="1.10.10.60:FF:000141">
    <property type="entry name" value="TetR family transcriptional regulator"/>
    <property type="match status" value="1"/>
</dbReference>
<dbReference type="SUPFAM" id="SSF48498">
    <property type="entry name" value="Tetracyclin repressor-like, C-terminal domain"/>
    <property type="match status" value="1"/>
</dbReference>
<dbReference type="RefSeq" id="WP_044035708.1">
    <property type="nucleotide sequence ID" value="NZ_HG917868.1"/>
</dbReference>
<organism evidence="6 7">
    <name type="scientific">Clostridium bornimense</name>
    <dbReference type="NCBI Taxonomy" id="1216932"/>
    <lineage>
        <taxon>Bacteria</taxon>
        <taxon>Bacillati</taxon>
        <taxon>Bacillota</taxon>
        <taxon>Clostridia</taxon>
        <taxon>Eubacteriales</taxon>
        <taxon>Clostridiaceae</taxon>
        <taxon>Clostridium</taxon>
    </lineage>
</organism>
<dbReference type="OrthoDB" id="9785164at2"/>
<dbReference type="SUPFAM" id="SSF46689">
    <property type="entry name" value="Homeodomain-like"/>
    <property type="match status" value="1"/>
</dbReference>
<dbReference type="InterPro" id="IPR009057">
    <property type="entry name" value="Homeodomain-like_sf"/>
</dbReference>
<dbReference type="Gene3D" id="1.10.10.60">
    <property type="entry name" value="Homeodomain-like"/>
    <property type="match status" value="1"/>
</dbReference>
<proteinExistence type="predicted"/>
<dbReference type="GO" id="GO:0045892">
    <property type="term" value="P:negative regulation of DNA-templated transcription"/>
    <property type="evidence" value="ECO:0007669"/>
    <property type="project" value="UniProtKB-ARBA"/>
</dbReference>
<gene>
    <name evidence="6" type="ORF">CM240_0038</name>
</gene>
<dbReference type="EMBL" id="HG917868">
    <property type="protein sequence ID" value="CDM67227.1"/>
    <property type="molecule type" value="Genomic_DNA"/>
</dbReference>
<keyword evidence="2 4" id="KW-0238">DNA-binding</keyword>
<dbReference type="Gene3D" id="1.10.357.10">
    <property type="entry name" value="Tetracycline Repressor, domain 2"/>
    <property type="match status" value="1"/>
</dbReference>
<dbReference type="PROSITE" id="PS50977">
    <property type="entry name" value="HTH_TETR_2"/>
    <property type="match status" value="1"/>
</dbReference>
<name>W6RYW7_9CLOT</name>
<dbReference type="GO" id="GO:0003677">
    <property type="term" value="F:DNA binding"/>
    <property type="evidence" value="ECO:0007669"/>
    <property type="project" value="UniProtKB-UniRule"/>
</dbReference>
<reference evidence="6 7" key="1">
    <citation type="submission" date="2013-11" db="EMBL/GenBank/DDBJ databases">
        <title>Complete genome sequence of Clostridum sp. M2/40.</title>
        <authorList>
            <person name="Wibberg D."/>
            <person name="Puehler A."/>
            <person name="Schlueter A."/>
        </authorList>
    </citation>
    <scope>NUCLEOTIDE SEQUENCE [LARGE SCALE GENOMIC DNA]</scope>
    <source>
        <strain evidence="7">M2/40</strain>
    </source>
</reference>
<keyword evidence="7" id="KW-1185">Reference proteome</keyword>
<evidence type="ECO:0000256" key="3">
    <source>
        <dbReference type="ARBA" id="ARBA00023163"/>
    </source>
</evidence>
<evidence type="ECO:0000256" key="2">
    <source>
        <dbReference type="ARBA" id="ARBA00023125"/>
    </source>
</evidence>
<feature type="DNA-binding region" description="H-T-H motif" evidence="4">
    <location>
        <begin position="25"/>
        <end position="44"/>
    </location>
</feature>
<sequence length="190" mass="21625">MNKTKKAIFDAAIEVFSHSGYDGATMDEVASRAGVAKGTLYYHFKSKEEIFKFIINEGINIISESVEEEIKDIEDPHEVVKTAAKLQLKYMNDNKDLFRVIISQVWGDSERNEELREAVSKLINISTKSYHGVVDKGIVSKEEAEILGYSFIGILVSIALYDLLNGEEYDNDEIIEHFLKYNDILHILNK</sequence>
<feature type="domain" description="HTH tetR-type" evidence="5">
    <location>
        <begin position="2"/>
        <end position="62"/>
    </location>
</feature>
<dbReference type="AlphaFoldDB" id="W6RYW7"/>
<evidence type="ECO:0000313" key="7">
    <source>
        <dbReference type="Proteomes" id="UP000019426"/>
    </source>
</evidence>
<dbReference type="InterPro" id="IPR023772">
    <property type="entry name" value="DNA-bd_HTH_TetR-type_CS"/>
</dbReference>
<dbReference type="HOGENOM" id="CLU_069356_12_2_9"/>
<dbReference type="PRINTS" id="PR00455">
    <property type="entry name" value="HTHTETR"/>
</dbReference>
<dbReference type="PATRIC" id="fig|1216932.3.peg.31"/>
<evidence type="ECO:0000256" key="1">
    <source>
        <dbReference type="ARBA" id="ARBA00023015"/>
    </source>
</evidence>
<evidence type="ECO:0000256" key="4">
    <source>
        <dbReference type="PROSITE-ProRule" id="PRU00335"/>
    </source>
</evidence>
<dbReference type="STRING" id="1216932.CM240_0038"/>
<dbReference type="KEGG" id="clt:CM240_0038"/>
<protein>
    <submittedName>
        <fullName evidence="6">TetR family transcriptional regulator</fullName>
    </submittedName>
</protein>
<evidence type="ECO:0000313" key="6">
    <source>
        <dbReference type="EMBL" id="CDM67227.1"/>
    </source>
</evidence>
<dbReference type="InterPro" id="IPR050624">
    <property type="entry name" value="HTH-type_Tx_Regulator"/>
</dbReference>